<dbReference type="RefSeq" id="WP_157793780.1">
    <property type="nucleotide sequence ID" value="NZ_LT629693.1"/>
</dbReference>
<gene>
    <name evidence="1" type="ORF">SAMN05444163_8069</name>
</gene>
<sequence>MSGETKANLALAAVLVVAIAMNVWATVQTNQVRAQINGMFCIEVK</sequence>
<evidence type="ECO:0000313" key="2">
    <source>
        <dbReference type="Proteomes" id="UP000198803"/>
    </source>
</evidence>
<name>A0ABY0QH80_9BRAD</name>
<organism evidence="1 2">
    <name type="scientific">Bradyrhizobium ottawaense</name>
    <dbReference type="NCBI Taxonomy" id="931866"/>
    <lineage>
        <taxon>Bacteria</taxon>
        <taxon>Pseudomonadati</taxon>
        <taxon>Pseudomonadota</taxon>
        <taxon>Alphaproteobacteria</taxon>
        <taxon>Hyphomicrobiales</taxon>
        <taxon>Nitrobacteraceae</taxon>
        <taxon>Bradyrhizobium</taxon>
    </lineage>
</organism>
<evidence type="ECO:0000313" key="1">
    <source>
        <dbReference type="EMBL" id="SDK42084.1"/>
    </source>
</evidence>
<dbReference type="Proteomes" id="UP000198803">
    <property type="component" value="Chromosome I"/>
</dbReference>
<protein>
    <recommendedName>
        <fullName evidence="3">TMhelix containing protein</fullName>
    </recommendedName>
</protein>
<reference evidence="1 2" key="1">
    <citation type="submission" date="2016-10" db="EMBL/GenBank/DDBJ databases">
        <authorList>
            <person name="Varghese N."/>
            <person name="Submissions S."/>
        </authorList>
    </citation>
    <scope>NUCLEOTIDE SEQUENCE [LARGE SCALE GENOMIC DNA]</scope>
    <source>
        <strain evidence="1 2">GAS524</strain>
    </source>
</reference>
<accession>A0ABY0QH80</accession>
<dbReference type="EMBL" id="LT629693">
    <property type="protein sequence ID" value="SDK42084.1"/>
    <property type="molecule type" value="Genomic_DNA"/>
</dbReference>
<evidence type="ECO:0008006" key="3">
    <source>
        <dbReference type="Google" id="ProtNLM"/>
    </source>
</evidence>
<proteinExistence type="predicted"/>
<keyword evidence="2" id="KW-1185">Reference proteome</keyword>